<gene>
    <name evidence="2" type="ORF">FHU36_001717</name>
</gene>
<dbReference type="PANTHER" id="PTHR30015:SF7">
    <property type="entry name" value="TYPE IV METHYL-DIRECTED RESTRICTION ENZYME ECOKMRR"/>
    <property type="match status" value="1"/>
</dbReference>
<dbReference type="InterPro" id="IPR007560">
    <property type="entry name" value="Restrct_endonuc_IV_Mrr"/>
</dbReference>
<sequence length="334" mass="36918">MGRQGEQENLALDEGLALIGWPELHDLSACKSLDALRDLVTTTYPDATKQRAANWTGQLWTFLSRMQAGDLVVLPLKSKPAIAVGRITGSYTYRIDLPAEARHARPVTWLRTEVARTAIGQDLRHSLGSLLTVCELTRNNAYERLLALASGASDPGVGEEPLAEHEEETDTEVTKFDLERMAQDEIVDRISQRFPGHRLSQLVAAIFQAKGMTTFIAPDGKDGGIDVLAGSGPLGMDPPRICVQVKFTQAPADVRVVREIQGVAGHMGADQVLVVSWNGVTRDAERELRQKFFNVRLWTSDDVLRELSAVYDRLPEEIQADLPLKRVWMLALDA</sequence>
<dbReference type="AlphaFoldDB" id="A0A7X0BYU8"/>
<dbReference type="Proteomes" id="UP000583800">
    <property type="component" value="Unassembled WGS sequence"/>
</dbReference>
<name>A0A7X0BYU8_9ACTN</name>
<dbReference type="PANTHER" id="PTHR30015">
    <property type="entry name" value="MRR RESTRICTION SYSTEM PROTEIN"/>
    <property type="match status" value="1"/>
</dbReference>
<dbReference type="InterPro" id="IPR011335">
    <property type="entry name" value="Restrct_endonuc-II-like"/>
</dbReference>
<dbReference type="InterPro" id="IPR052906">
    <property type="entry name" value="Type_IV_Methyl-Rstrct_Enzyme"/>
</dbReference>
<reference evidence="2 3" key="1">
    <citation type="submission" date="2020-08" db="EMBL/GenBank/DDBJ databases">
        <title>Sequencing the genomes of 1000 actinobacteria strains.</title>
        <authorList>
            <person name="Klenk H.-P."/>
        </authorList>
    </citation>
    <scope>NUCLEOTIDE SEQUENCE [LARGE SCALE GENOMIC DNA]</scope>
    <source>
        <strain evidence="2 3">DSM 45913</strain>
    </source>
</reference>
<dbReference type="GO" id="GO:0003677">
    <property type="term" value="F:DNA binding"/>
    <property type="evidence" value="ECO:0007669"/>
    <property type="project" value="InterPro"/>
</dbReference>
<feature type="domain" description="Restriction endonuclease type IV Mrr" evidence="1">
    <location>
        <begin position="193"/>
        <end position="305"/>
    </location>
</feature>
<dbReference type="SUPFAM" id="SSF52980">
    <property type="entry name" value="Restriction endonuclease-like"/>
    <property type="match status" value="1"/>
</dbReference>
<accession>A0A7X0BYU8</accession>
<protein>
    <submittedName>
        <fullName evidence="2">Restriction system protein</fullName>
    </submittedName>
</protein>
<comment type="caution">
    <text evidence="2">The sequence shown here is derived from an EMBL/GenBank/DDBJ whole genome shotgun (WGS) entry which is preliminary data.</text>
</comment>
<dbReference type="EMBL" id="JACHJB010000001">
    <property type="protein sequence ID" value="MBB6345208.1"/>
    <property type="molecule type" value="Genomic_DNA"/>
</dbReference>
<dbReference type="InterPro" id="IPR016984">
    <property type="entry name" value="UCP031853"/>
</dbReference>
<dbReference type="Gene3D" id="3.40.1350.10">
    <property type="match status" value="1"/>
</dbReference>
<evidence type="ECO:0000259" key="1">
    <source>
        <dbReference type="Pfam" id="PF04471"/>
    </source>
</evidence>
<dbReference type="Pfam" id="PF04471">
    <property type="entry name" value="Mrr_cat"/>
    <property type="match status" value="1"/>
</dbReference>
<organism evidence="2 3">
    <name type="scientific">Nonomuraea muscovyensis</name>
    <dbReference type="NCBI Taxonomy" id="1124761"/>
    <lineage>
        <taxon>Bacteria</taxon>
        <taxon>Bacillati</taxon>
        <taxon>Actinomycetota</taxon>
        <taxon>Actinomycetes</taxon>
        <taxon>Streptosporangiales</taxon>
        <taxon>Streptosporangiaceae</taxon>
        <taxon>Nonomuraea</taxon>
    </lineage>
</organism>
<dbReference type="RefSeq" id="WP_185083198.1">
    <property type="nucleotide sequence ID" value="NZ_JACHJB010000001.1"/>
</dbReference>
<proteinExistence type="predicted"/>
<evidence type="ECO:0000313" key="3">
    <source>
        <dbReference type="Proteomes" id="UP000583800"/>
    </source>
</evidence>
<keyword evidence="3" id="KW-1185">Reference proteome</keyword>
<dbReference type="InterPro" id="IPR011856">
    <property type="entry name" value="tRNA_endonuc-like_dom_sf"/>
</dbReference>
<dbReference type="GO" id="GO:0009307">
    <property type="term" value="P:DNA restriction-modification system"/>
    <property type="evidence" value="ECO:0007669"/>
    <property type="project" value="InterPro"/>
</dbReference>
<evidence type="ECO:0000313" key="2">
    <source>
        <dbReference type="EMBL" id="MBB6345208.1"/>
    </source>
</evidence>
<dbReference type="PIRSF" id="PIRSF031853">
    <property type="entry name" value="UPC031853"/>
    <property type="match status" value="1"/>
</dbReference>
<dbReference type="GO" id="GO:0015666">
    <property type="term" value="F:restriction endodeoxyribonuclease activity"/>
    <property type="evidence" value="ECO:0007669"/>
    <property type="project" value="TreeGrafter"/>
</dbReference>